<proteinExistence type="predicted"/>
<dbReference type="Proteomes" id="UP001218231">
    <property type="component" value="Chromosome"/>
</dbReference>
<dbReference type="EMBL" id="CP117417">
    <property type="protein sequence ID" value="WCT78680.1"/>
    <property type="molecule type" value="Genomic_DNA"/>
</dbReference>
<evidence type="ECO:0000313" key="2">
    <source>
        <dbReference type="Proteomes" id="UP001218231"/>
    </source>
</evidence>
<sequence>MAQIPTYPPAVLPLSGGDAFPLWQNGRQVNATFATLTDQIGGQAIAEATSNAALLASGASVAAAIQNTLSTTPSALPYEVTAITLGSAGSGATVSGEFALTISGGPPGHSAFITVSGGSIISARIGNRGISTSNTAPTYTLPTIAGLTGATPPTATVGTIQPGRMFYAPTADGLSIGAWGNNAGVLATAPFGGAQLTVPLAALFNSIFDTSSNRYLRGSLIVGGVMDSAGRMALAWGPDGTLFAKFAIALGAASNGLSFVQDAGGIYRLQLGTVAGQLPIGSGGDVIDTTTPRYWFGQQVLWAVAGSANGGGAVVTADGTFHAKLAIDLAVGNGLSFARSATTGRYALKFGTVEGQLPLGSGGDVIDTSATRYYAGEQVLNAILDSNSRAALIITKSGKAYIPGLQSSSALSTTLLYMGGDSLIDGSGASNSATTSLTPRIAYYLGCGASWLGVPGSYSHAIADRETSIQLTLSGNVLPANGTATVSGFRSQSALYATSDNTGDGTNAYWTYQPLSSPATNRTIARQIAILGVKGTLTRTASGGPASTSEAYTFTYPAMPAAIPLPGPVVAAAIPPAGSNVFYGVWLGTNDRNLYNQWTAAATRWMNAHVGRRRFVIGPLNSTSESNASGNWGNVRAGMAILTAAFEHVIDAQSELVRWGLLAAGLTPTSQDLTDMAAGKISTQLSADGLHLNDAGYDALAQIVACHFLRWGWVTTAQLAAIPTLWASWSA</sequence>
<protein>
    <recommendedName>
        <fullName evidence="3">SGNH hydrolase-type esterase domain-containing protein</fullName>
    </recommendedName>
</protein>
<accession>A0ABY7TZI1</accession>
<evidence type="ECO:0000313" key="1">
    <source>
        <dbReference type="EMBL" id="WCT78680.1"/>
    </source>
</evidence>
<dbReference type="InterPro" id="IPR036514">
    <property type="entry name" value="SGNH_hydro_sf"/>
</dbReference>
<dbReference type="RefSeq" id="WP_273618990.1">
    <property type="nucleotide sequence ID" value="NZ_CP117417.1"/>
</dbReference>
<organism evidence="1 2">
    <name type="scientific">Novosphingobium humi</name>
    <dbReference type="NCBI Taxonomy" id="2282397"/>
    <lineage>
        <taxon>Bacteria</taxon>
        <taxon>Pseudomonadati</taxon>
        <taxon>Pseudomonadota</taxon>
        <taxon>Alphaproteobacteria</taxon>
        <taxon>Sphingomonadales</taxon>
        <taxon>Sphingomonadaceae</taxon>
        <taxon>Novosphingobium</taxon>
    </lineage>
</organism>
<name>A0ABY7TZI1_9SPHN</name>
<dbReference type="Gene3D" id="3.40.50.1110">
    <property type="entry name" value="SGNH hydrolase"/>
    <property type="match status" value="1"/>
</dbReference>
<keyword evidence="2" id="KW-1185">Reference proteome</keyword>
<gene>
    <name evidence="1" type="ORF">PQ457_06870</name>
</gene>
<dbReference type="SUPFAM" id="SSF52266">
    <property type="entry name" value="SGNH hydrolase"/>
    <property type="match status" value="1"/>
</dbReference>
<reference evidence="1 2" key="1">
    <citation type="submission" date="2023-02" db="EMBL/GenBank/DDBJ databases">
        <title>Genome sequence of Novosphingobium humi KACC 19094.</title>
        <authorList>
            <person name="Kim S."/>
            <person name="Heo J."/>
            <person name="Kwon S.-W."/>
        </authorList>
    </citation>
    <scope>NUCLEOTIDE SEQUENCE [LARGE SCALE GENOMIC DNA]</scope>
    <source>
        <strain evidence="1 2">KACC 19094</strain>
    </source>
</reference>
<evidence type="ECO:0008006" key="3">
    <source>
        <dbReference type="Google" id="ProtNLM"/>
    </source>
</evidence>